<dbReference type="SUPFAM" id="SSF55797">
    <property type="entry name" value="PR-1-like"/>
    <property type="match status" value="1"/>
</dbReference>
<organism evidence="3 4">
    <name type="scientific">Trichocoleus desertorum GB2-A4</name>
    <dbReference type="NCBI Taxonomy" id="2933944"/>
    <lineage>
        <taxon>Bacteria</taxon>
        <taxon>Bacillati</taxon>
        <taxon>Cyanobacteriota</taxon>
        <taxon>Cyanophyceae</taxon>
        <taxon>Leptolyngbyales</taxon>
        <taxon>Trichocoleusaceae</taxon>
        <taxon>Trichocoleus</taxon>
    </lineage>
</organism>
<evidence type="ECO:0000256" key="1">
    <source>
        <dbReference type="SAM" id="Phobius"/>
    </source>
</evidence>
<dbReference type="InterPro" id="IPR014044">
    <property type="entry name" value="CAP_dom"/>
</dbReference>
<dbReference type="PANTHER" id="PTHR31157:SF1">
    <property type="entry name" value="SCP DOMAIN-CONTAINING PROTEIN"/>
    <property type="match status" value="1"/>
</dbReference>
<dbReference type="RefSeq" id="WP_190436459.1">
    <property type="nucleotide sequence ID" value="NZ_JAMPKM010000009.1"/>
</dbReference>
<dbReference type="CDD" id="cd05379">
    <property type="entry name" value="CAP_bacterial"/>
    <property type="match status" value="1"/>
</dbReference>
<evidence type="ECO:0000259" key="2">
    <source>
        <dbReference type="Pfam" id="PF00188"/>
    </source>
</evidence>
<keyword evidence="1" id="KW-1133">Transmembrane helix</keyword>
<reference evidence="3 4" key="1">
    <citation type="submission" date="2022-04" db="EMBL/GenBank/DDBJ databases">
        <title>Positive selection, recombination, and allopatry shape intraspecific diversity of widespread and dominant cyanobacteria.</title>
        <authorList>
            <person name="Wei J."/>
            <person name="Shu W."/>
            <person name="Hu C."/>
        </authorList>
    </citation>
    <scope>NUCLEOTIDE SEQUENCE [LARGE SCALE GENOMIC DNA]</scope>
    <source>
        <strain evidence="3 4">GB2-A4</strain>
    </source>
</reference>
<sequence>MSSLSSRSSRSSWRKTCPKQVWLSYAALFAVLWTIPPVFHYIKQAQRGHPLDAHYFWAELSPEKVFHLGLYNGPGGSNWKIGLPIATLWTASAPRSLPELQKLGLEVMNRDRQLNGLPTLVEDPLLSQAAQLHAQDMMNRHYFAHNSLEGRTPTERFHAIGGAPRVGVGENIIYVQDSSVGLTYRDIEMFQKGWMYSNGHRDNILKPEYVKFGYGIVIDPLSGRKFAAQEFAVPAPTP</sequence>
<gene>
    <name evidence="3" type="ORF">NC998_15105</name>
</gene>
<evidence type="ECO:0000313" key="4">
    <source>
        <dbReference type="Proteomes" id="UP001464891"/>
    </source>
</evidence>
<comment type="caution">
    <text evidence="3">The sequence shown here is derived from an EMBL/GenBank/DDBJ whole genome shotgun (WGS) entry which is preliminary data.</text>
</comment>
<dbReference type="Pfam" id="PF00188">
    <property type="entry name" value="CAP"/>
    <property type="match status" value="1"/>
</dbReference>
<dbReference type="Gene3D" id="3.40.33.10">
    <property type="entry name" value="CAP"/>
    <property type="match status" value="1"/>
</dbReference>
<protein>
    <submittedName>
        <fullName evidence="3">CAP domain-containing protein</fullName>
    </submittedName>
</protein>
<evidence type="ECO:0000313" key="3">
    <source>
        <dbReference type="EMBL" id="MEP0818427.1"/>
    </source>
</evidence>
<dbReference type="InterPro" id="IPR035940">
    <property type="entry name" value="CAP_sf"/>
</dbReference>
<dbReference type="PANTHER" id="PTHR31157">
    <property type="entry name" value="SCP DOMAIN-CONTAINING PROTEIN"/>
    <property type="match status" value="1"/>
</dbReference>
<keyword evidence="1" id="KW-0812">Transmembrane</keyword>
<accession>A0ABV0J9H9</accession>
<keyword evidence="4" id="KW-1185">Reference proteome</keyword>
<name>A0ABV0J9H9_9CYAN</name>
<keyword evidence="1" id="KW-0472">Membrane</keyword>
<feature type="domain" description="SCP" evidence="2">
    <location>
        <begin position="105"/>
        <end position="220"/>
    </location>
</feature>
<dbReference type="Proteomes" id="UP001464891">
    <property type="component" value="Unassembled WGS sequence"/>
</dbReference>
<feature type="transmembrane region" description="Helical" evidence="1">
    <location>
        <begin position="21"/>
        <end position="42"/>
    </location>
</feature>
<dbReference type="EMBL" id="JAMPKM010000009">
    <property type="protein sequence ID" value="MEP0818427.1"/>
    <property type="molecule type" value="Genomic_DNA"/>
</dbReference>
<proteinExistence type="predicted"/>